<dbReference type="InterPro" id="IPR000683">
    <property type="entry name" value="Gfo/Idh/MocA-like_OxRdtase_N"/>
</dbReference>
<dbReference type="SUPFAM" id="SSF55347">
    <property type="entry name" value="Glyceraldehyde-3-phosphate dehydrogenase-like, C-terminal domain"/>
    <property type="match status" value="1"/>
</dbReference>
<name>A0ABW3FQS1_9PSEU</name>
<dbReference type="EMBL" id="JBHTIW010000009">
    <property type="protein sequence ID" value="MFD0920896.1"/>
    <property type="molecule type" value="Genomic_DNA"/>
</dbReference>
<accession>A0ABW3FQS1</accession>
<keyword evidence="1" id="KW-0560">Oxidoreductase</keyword>
<dbReference type="SUPFAM" id="SSF51735">
    <property type="entry name" value="NAD(P)-binding Rossmann-fold domains"/>
    <property type="match status" value="1"/>
</dbReference>
<dbReference type="InterPro" id="IPR050463">
    <property type="entry name" value="Gfo/Idh/MocA_oxidrdct_glycsds"/>
</dbReference>
<evidence type="ECO:0000259" key="2">
    <source>
        <dbReference type="Pfam" id="PF01408"/>
    </source>
</evidence>
<sequence>MGDAVRVGVVGAGPWARRVHGPGLFDHEGTRLAAVWARRPDAAKELAEPYGADVVDGFEQLLESVDAVAFAVPPAVQAELAPRAARARKHLVLEKPLATDERGARKIADAVRESGVAALMMLTRRFDPEVGRWLSGLRSTDGWRGGTGRWLAGGLLGGDYAASPWRQETAGALIDAGPHAIDLLEAALGDVDRVPYAHRSGDDLWQIVFGHVGGATSTLTLSLRVPVQPAVVDFSVYGVRGQSQLGGRRTAARECYARMLDDFLAMIHDGETHHPCDVSRGLHLQRVLSDVLAAA</sequence>
<dbReference type="PANTHER" id="PTHR43818">
    <property type="entry name" value="BCDNA.GH03377"/>
    <property type="match status" value="1"/>
</dbReference>
<protein>
    <submittedName>
        <fullName evidence="3">Gfo/Idh/MocA family protein</fullName>
    </submittedName>
</protein>
<evidence type="ECO:0000256" key="1">
    <source>
        <dbReference type="ARBA" id="ARBA00023002"/>
    </source>
</evidence>
<evidence type="ECO:0000313" key="3">
    <source>
        <dbReference type="EMBL" id="MFD0920896.1"/>
    </source>
</evidence>
<dbReference type="RefSeq" id="WP_263250504.1">
    <property type="nucleotide sequence ID" value="NZ_BAABLT010000011.1"/>
</dbReference>
<organism evidence="3 4">
    <name type="scientific">Saccharopolyspora rosea</name>
    <dbReference type="NCBI Taxonomy" id="524884"/>
    <lineage>
        <taxon>Bacteria</taxon>
        <taxon>Bacillati</taxon>
        <taxon>Actinomycetota</taxon>
        <taxon>Actinomycetes</taxon>
        <taxon>Pseudonocardiales</taxon>
        <taxon>Pseudonocardiaceae</taxon>
        <taxon>Saccharopolyspora</taxon>
    </lineage>
</organism>
<dbReference type="Gene3D" id="3.40.50.720">
    <property type="entry name" value="NAD(P)-binding Rossmann-like Domain"/>
    <property type="match status" value="1"/>
</dbReference>
<dbReference type="PANTHER" id="PTHR43818:SF11">
    <property type="entry name" value="BCDNA.GH03377"/>
    <property type="match status" value="1"/>
</dbReference>
<dbReference type="Pfam" id="PF01408">
    <property type="entry name" value="GFO_IDH_MocA"/>
    <property type="match status" value="1"/>
</dbReference>
<keyword evidence="4" id="KW-1185">Reference proteome</keyword>
<comment type="caution">
    <text evidence="3">The sequence shown here is derived from an EMBL/GenBank/DDBJ whole genome shotgun (WGS) entry which is preliminary data.</text>
</comment>
<dbReference type="InterPro" id="IPR036291">
    <property type="entry name" value="NAD(P)-bd_dom_sf"/>
</dbReference>
<feature type="domain" description="Gfo/Idh/MocA-like oxidoreductase N-terminal" evidence="2">
    <location>
        <begin position="5"/>
        <end position="117"/>
    </location>
</feature>
<reference evidence="4" key="1">
    <citation type="journal article" date="2019" name="Int. J. Syst. Evol. Microbiol.">
        <title>The Global Catalogue of Microorganisms (GCM) 10K type strain sequencing project: providing services to taxonomists for standard genome sequencing and annotation.</title>
        <authorList>
            <consortium name="The Broad Institute Genomics Platform"/>
            <consortium name="The Broad Institute Genome Sequencing Center for Infectious Disease"/>
            <person name="Wu L."/>
            <person name="Ma J."/>
        </authorList>
    </citation>
    <scope>NUCLEOTIDE SEQUENCE [LARGE SCALE GENOMIC DNA]</scope>
    <source>
        <strain evidence="4">CCUG 56401</strain>
    </source>
</reference>
<evidence type="ECO:0000313" key="4">
    <source>
        <dbReference type="Proteomes" id="UP001597018"/>
    </source>
</evidence>
<gene>
    <name evidence="3" type="ORF">ACFQ16_14175</name>
</gene>
<proteinExistence type="predicted"/>
<dbReference type="Gene3D" id="3.30.360.10">
    <property type="entry name" value="Dihydrodipicolinate Reductase, domain 2"/>
    <property type="match status" value="1"/>
</dbReference>
<dbReference type="Proteomes" id="UP001597018">
    <property type="component" value="Unassembled WGS sequence"/>
</dbReference>